<dbReference type="AlphaFoldDB" id="A0AAP0S1E7"/>
<accession>A0AAP0S1E7</accession>
<evidence type="ECO:0000313" key="2">
    <source>
        <dbReference type="EMBL" id="KAK9289323.1"/>
    </source>
</evidence>
<feature type="compositionally biased region" description="Basic and acidic residues" evidence="1">
    <location>
        <begin position="8"/>
        <end position="26"/>
    </location>
</feature>
<dbReference type="EMBL" id="JBBPBK010000002">
    <property type="protein sequence ID" value="KAK9289323.1"/>
    <property type="molecule type" value="Genomic_DNA"/>
</dbReference>
<name>A0AAP0S1E7_LIQFO</name>
<proteinExistence type="predicted"/>
<comment type="caution">
    <text evidence="2">The sequence shown here is derived from an EMBL/GenBank/DDBJ whole genome shotgun (WGS) entry which is preliminary data.</text>
</comment>
<protein>
    <submittedName>
        <fullName evidence="2">Uncharacterized protein</fullName>
    </submittedName>
</protein>
<feature type="region of interest" description="Disordered" evidence="1">
    <location>
        <begin position="1"/>
        <end position="62"/>
    </location>
</feature>
<organism evidence="2 3">
    <name type="scientific">Liquidambar formosana</name>
    <name type="common">Formosan gum</name>
    <dbReference type="NCBI Taxonomy" id="63359"/>
    <lineage>
        <taxon>Eukaryota</taxon>
        <taxon>Viridiplantae</taxon>
        <taxon>Streptophyta</taxon>
        <taxon>Embryophyta</taxon>
        <taxon>Tracheophyta</taxon>
        <taxon>Spermatophyta</taxon>
        <taxon>Magnoliopsida</taxon>
        <taxon>eudicotyledons</taxon>
        <taxon>Gunneridae</taxon>
        <taxon>Pentapetalae</taxon>
        <taxon>Saxifragales</taxon>
        <taxon>Altingiaceae</taxon>
        <taxon>Liquidambar</taxon>
    </lineage>
</organism>
<dbReference type="PANTHER" id="PTHR36310:SF1">
    <property type="entry name" value="CYCLIN-DEPENDENT PROTEIN KINASE INHIBITOR SMR11"/>
    <property type="match status" value="1"/>
</dbReference>
<dbReference type="Proteomes" id="UP001415857">
    <property type="component" value="Unassembled WGS sequence"/>
</dbReference>
<dbReference type="PANTHER" id="PTHR36310">
    <property type="entry name" value="CYCLIN-DEPENDENT PROTEIN KINASE INHIBITOR SMR11"/>
    <property type="match status" value="1"/>
</dbReference>
<dbReference type="InterPro" id="IPR038971">
    <property type="entry name" value="SMR11/SMR16"/>
</dbReference>
<keyword evidence="3" id="KW-1185">Reference proteome</keyword>
<evidence type="ECO:0000256" key="1">
    <source>
        <dbReference type="SAM" id="MobiDB-lite"/>
    </source>
</evidence>
<gene>
    <name evidence="2" type="ORF">L1049_007478</name>
</gene>
<reference evidence="2 3" key="1">
    <citation type="journal article" date="2024" name="Plant J.">
        <title>Genome sequences and population genomics reveal climatic adaptation and genomic divergence between two closely related sweetgum species.</title>
        <authorList>
            <person name="Xu W.Q."/>
            <person name="Ren C.Q."/>
            <person name="Zhang X.Y."/>
            <person name="Comes H.P."/>
            <person name="Liu X.H."/>
            <person name="Li Y.G."/>
            <person name="Kettle C.J."/>
            <person name="Jalonen R."/>
            <person name="Gaisberger H."/>
            <person name="Ma Y.Z."/>
            <person name="Qiu Y.X."/>
        </authorList>
    </citation>
    <scope>NUCLEOTIDE SEQUENCE [LARGE SCALE GENOMIC DNA]</scope>
    <source>
        <strain evidence="2">Hangzhou</strain>
    </source>
</reference>
<evidence type="ECO:0000313" key="3">
    <source>
        <dbReference type="Proteomes" id="UP001415857"/>
    </source>
</evidence>
<sequence>MDATVCRDQLKKEEDLSGKSLEKSDEVSGSEANMVTVEPPTVPANKGASLEPITPDHTRENGDFLSDFQSPLTLLSSPPNLVFTDFCPRSNNEPCGIDCSPRTPKDNVFNPFAPGPDEMMLAPQCKKDMGESRISVARRLNFDSSTKFSVADGNHVENLSDEEMLLESVYGSLLEAIVSKQTEDVLAEISPPELNSDGFKTPTSAPRLNGVAEICPGAPMKPTRKLGNTDLGLCRKLEF</sequence>